<accession>A0ABD1YE90</accession>
<proteinExistence type="predicted"/>
<dbReference type="Proteomes" id="UP001605036">
    <property type="component" value="Unassembled WGS sequence"/>
</dbReference>
<name>A0ABD1YE90_9MARC</name>
<dbReference type="AlphaFoldDB" id="A0ABD1YE90"/>
<comment type="caution">
    <text evidence="2">The sequence shown here is derived from an EMBL/GenBank/DDBJ whole genome shotgun (WGS) entry which is preliminary data.</text>
</comment>
<feature type="compositionally biased region" description="Low complexity" evidence="1">
    <location>
        <begin position="58"/>
        <end position="79"/>
    </location>
</feature>
<reference evidence="2 3" key="1">
    <citation type="submission" date="2024-09" db="EMBL/GenBank/DDBJ databases">
        <title>Chromosome-scale assembly of Riccia fluitans.</title>
        <authorList>
            <person name="Paukszto L."/>
            <person name="Sawicki J."/>
            <person name="Karawczyk K."/>
            <person name="Piernik-Szablinska J."/>
            <person name="Szczecinska M."/>
            <person name="Mazdziarz M."/>
        </authorList>
    </citation>
    <scope>NUCLEOTIDE SEQUENCE [LARGE SCALE GENOMIC DNA]</scope>
    <source>
        <strain evidence="2">Rf_01</strain>
        <tissue evidence="2">Aerial parts of the thallus</tissue>
    </source>
</reference>
<evidence type="ECO:0000313" key="2">
    <source>
        <dbReference type="EMBL" id="KAL2629096.1"/>
    </source>
</evidence>
<gene>
    <name evidence="2" type="ORF">R1flu_013782</name>
</gene>
<evidence type="ECO:0000313" key="3">
    <source>
        <dbReference type="Proteomes" id="UP001605036"/>
    </source>
</evidence>
<keyword evidence="3" id="KW-1185">Reference proteome</keyword>
<protein>
    <submittedName>
        <fullName evidence="2">Uncharacterized protein</fullName>
    </submittedName>
</protein>
<feature type="region of interest" description="Disordered" evidence="1">
    <location>
        <begin position="47"/>
        <end position="82"/>
    </location>
</feature>
<sequence>MAGSHDGITLCTSPSKVLFVRKSPRQKMKASKGRMNYPRLLAPLNLSMQQPRPRDQTPKITAPPTVATAPIAPTPVTTAEPKEQCYDDPEICIFCDDGGSSIIR</sequence>
<dbReference type="EMBL" id="JBHFFA010000004">
    <property type="protein sequence ID" value="KAL2629096.1"/>
    <property type="molecule type" value="Genomic_DNA"/>
</dbReference>
<organism evidence="2 3">
    <name type="scientific">Riccia fluitans</name>
    <dbReference type="NCBI Taxonomy" id="41844"/>
    <lineage>
        <taxon>Eukaryota</taxon>
        <taxon>Viridiplantae</taxon>
        <taxon>Streptophyta</taxon>
        <taxon>Embryophyta</taxon>
        <taxon>Marchantiophyta</taxon>
        <taxon>Marchantiopsida</taxon>
        <taxon>Marchantiidae</taxon>
        <taxon>Marchantiales</taxon>
        <taxon>Ricciaceae</taxon>
        <taxon>Riccia</taxon>
    </lineage>
</organism>
<evidence type="ECO:0000256" key="1">
    <source>
        <dbReference type="SAM" id="MobiDB-lite"/>
    </source>
</evidence>